<dbReference type="InterPro" id="IPR036134">
    <property type="entry name" value="Crypto/Photolyase_FAD-like_sf"/>
</dbReference>
<gene>
    <name evidence="2" type="ORF">ACFOOI_00545</name>
</gene>
<proteinExistence type="predicted"/>
<dbReference type="InterPro" id="IPR007357">
    <property type="entry name" value="PhrB-like"/>
</dbReference>
<dbReference type="EMBL" id="JBHRYQ010000001">
    <property type="protein sequence ID" value="MFC3809125.1"/>
    <property type="molecule type" value="Genomic_DNA"/>
</dbReference>
<evidence type="ECO:0000313" key="2">
    <source>
        <dbReference type="EMBL" id="MFC3809125.1"/>
    </source>
</evidence>
<dbReference type="PANTHER" id="PTHR38657">
    <property type="entry name" value="SLR1343 PROTEIN"/>
    <property type="match status" value="1"/>
</dbReference>
<keyword evidence="3" id="KW-1185">Reference proteome</keyword>
<sequence>MKVRLIFPHHLFEDIDFLGDYDSIYIIEEYLFFKQYSFHKAKIAFHRASMKYYENLITSKFPNKTTYVESQNELSDIRKLMPHLIEVGTSVIHCFDPSDFYLKKRMLYFESRIKITIEESPLFLNSVSELTAYFKTKKRFFQTEFYINQRKQRNILLEPNNEPKGGKWSFDDENRKKYPTQKTPPSVNFPLQNIYLNEAVTYTKTYFEHNLGQLNTFWTYPSTHQEAKEWFSDFLEKRFSDFGTYEDAIHKEEILLHHSLLSPLLNVGLLEINDVINQIIRYSEDVNAPLNDTEGLVRQLIGWREFVRAFYELKGVESRTKNFWGFKRKIPKAFYEGTTGIEPIDDTIKKILKTGYCHHIERLMILGNFMILCEFDPDEVYRWFMELFIDAYDWVMVPNVYAMSQFADGGLLATKPYISGSNYILKMSNYKKAPWTETWDALFWHFMDKQRAFFNKNPRLKMLVSSFDKMPEEKRTRLLERAGEYLESLDEVK</sequence>
<dbReference type="Gene3D" id="3.40.50.620">
    <property type="entry name" value="HUPs"/>
    <property type="match status" value="1"/>
</dbReference>
<dbReference type="InterPro" id="IPR014729">
    <property type="entry name" value="Rossmann-like_a/b/a_fold"/>
</dbReference>
<dbReference type="Pfam" id="PF04244">
    <property type="entry name" value="DPRP"/>
    <property type="match status" value="1"/>
</dbReference>
<accession>A0ABV7YRY6</accession>
<organism evidence="2 3">
    <name type="scientific">Lacihabitans lacunae</name>
    <dbReference type="NCBI Taxonomy" id="1028214"/>
    <lineage>
        <taxon>Bacteria</taxon>
        <taxon>Pseudomonadati</taxon>
        <taxon>Bacteroidota</taxon>
        <taxon>Cytophagia</taxon>
        <taxon>Cytophagales</taxon>
        <taxon>Leadbetterellaceae</taxon>
        <taxon>Lacihabitans</taxon>
    </lineage>
</organism>
<evidence type="ECO:0000313" key="3">
    <source>
        <dbReference type="Proteomes" id="UP001595616"/>
    </source>
</evidence>
<protein>
    <submittedName>
        <fullName evidence="2">Cryptochrome/photolyase family protein</fullName>
    </submittedName>
</protein>
<dbReference type="PANTHER" id="PTHR38657:SF1">
    <property type="entry name" value="SLR1343 PROTEIN"/>
    <property type="match status" value="1"/>
</dbReference>
<dbReference type="InterPro" id="IPR005101">
    <property type="entry name" value="Cryptochr/Photolyase_FAD-bd"/>
</dbReference>
<dbReference type="Gene3D" id="1.10.579.10">
    <property type="entry name" value="DNA Cyclobutane Dipyrimidine Photolyase, subunit A, domain 3"/>
    <property type="match status" value="1"/>
</dbReference>
<dbReference type="InterPro" id="IPR052551">
    <property type="entry name" value="UV-DNA_repair_photolyase"/>
</dbReference>
<dbReference type="Gene3D" id="1.10.10.1710">
    <property type="entry name" value="Deoxyribodipyrimidine photolyase-related"/>
    <property type="match status" value="1"/>
</dbReference>
<feature type="domain" description="Cryptochrome/DNA photolyase FAD-binding" evidence="1">
    <location>
        <begin position="322"/>
        <end position="392"/>
    </location>
</feature>
<name>A0ABV7YRY6_9BACT</name>
<dbReference type="SUPFAM" id="SSF48173">
    <property type="entry name" value="Cryptochrome/photolyase FAD-binding domain"/>
    <property type="match status" value="1"/>
</dbReference>
<dbReference type="Gene3D" id="1.25.40.80">
    <property type="match status" value="1"/>
</dbReference>
<dbReference type="RefSeq" id="WP_379833744.1">
    <property type="nucleotide sequence ID" value="NZ_JBHRYQ010000001.1"/>
</dbReference>
<evidence type="ECO:0000259" key="1">
    <source>
        <dbReference type="Pfam" id="PF03441"/>
    </source>
</evidence>
<dbReference type="Pfam" id="PF03441">
    <property type="entry name" value="FAD_binding_7"/>
    <property type="match status" value="1"/>
</dbReference>
<dbReference type="Proteomes" id="UP001595616">
    <property type="component" value="Unassembled WGS sequence"/>
</dbReference>
<reference evidence="3" key="1">
    <citation type="journal article" date="2019" name="Int. J. Syst. Evol. Microbiol.">
        <title>The Global Catalogue of Microorganisms (GCM) 10K type strain sequencing project: providing services to taxonomists for standard genome sequencing and annotation.</title>
        <authorList>
            <consortium name="The Broad Institute Genomics Platform"/>
            <consortium name="The Broad Institute Genome Sequencing Center for Infectious Disease"/>
            <person name="Wu L."/>
            <person name="Ma J."/>
        </authorList>
    </citation>
    <scope>NUCLEOTIDE SEQUENCE [LARGE SCALE GENOMIC DNA]</scope>
    <source>
        <strain evidence="3">CECT 7956</strain>
    </source>
</reference>
<comment type="caution">
    <text evidence="2">The sequence shown here is derived from an EMBL/GenBank/DDBJ whole genome shotgun (WGS) entry which is preliminary data.</text>
</comment>